<protein>
    <submittedName>
        <fullName evidence="1">Uncharacterized protein</fullName>
    </submittedName>
</protein>
<evidence type="ECO:0000313" key="1">
    <source>
        <dbReference type="EMBL" id="GIQ92258.1"/>
    </source>
</evidence>
<accession>A0A9K3DE08</accession>
<dbReference type="EMBL" id="BDIP01009295">
    <property type="protein sequence ID" value="GIQ92258.1"/>
    <property type="molecule type" value="Genomic_DNA"/>
</dbReference>
<dbReference type="OrthoDB" id="439331at2759"/>
<reference evidence="1 2" key="1">
    <citation type="journal article" date="2018" name="PLoS ONE">
        <title>The draft genome of Kipferlia bialata reveals reductive genome evolution in fornicate parasites.</title>
        <authorList>
            <person name="Tanifuji G."/>
            <person name="Takabayashi S."/>
            <person name="Kume K."/>
            <person name="Takagi M."/>
            <person name="Nakayama T."/>
            <person name="Kamikawa R."/>
            <person name="Inagaki Y."/>
            <person name="Hashimoto T."/>
        </authorList>
    </citation>
    <scope>NUCLEOTIDE SEQUENCE [LARGE SCALE GENOMIC DNA]</scope>
    <source>
        <strain evidence="1">NY0173</strain>
    </source>
</reference>
<proteinExistence type="predicted"/>
<comment type="caution">
    <text evidence="1">The sequence shown here is derived from an EMBL/GenBank/DDBJ whole genome shotgun (WGS) entry which is preliminary data.</text>
</comment>
<gene>
    <name evidence="1" type="ORF">KIPB_015924</name>
</gene>
<dbReference type="InterPro" id="IPR036322">
    <property type="entry name" value="WD40_repeat_dom_sf"/>
</dbReference>
<dbReference type="Proteomes" id="UP000265618">
    <property type="component" value="Unassembled WGS sequence"/>
</dbReference>
<evidence type="ECO:0000313" key="2">
    <source>
        <dbReference type="Proteomes" id="UP000265618"/>
    </source>
</evidence>
<organism evidence="1 2">
    <name type="scientific">Kipferlia bialata</name>
    <dbReference type="NCBI Taxonomy" id="797122"/>
    <lineage>
        <taxon>Eukaryota</taxon>
        <taxon>Metamonada</taxon>
        <taxon>Carpediemonas-like organisms</taxon>
        <taxon>Kipferlia</taxon>
    </lineage>
</organism>
<feature type="non-terminal residue" evidence="1">
    <location>
        <position position="1"/>
    </location>
</feature>
<name>A0A9K3DE08_9EUKA</name>
<dbReference type="AlphaFoldDB" id="A0A9K3DE08"/>
<keyword evidence="2" id="KW-1185">Reference proteome</keyword>
<dbReference type="SUPFAM" id="SSF50978">
    <property type="entry name" value="WD40 repeat-like"/>
    <property type="match status" value="1"/>
</dbReference>
<sequence>MIAAGCGDGCIKVYHSASGRLKKTLTIGVSQKFPTTSLAFRPQSTESGKGAE</sequence>